<feature type="repeat" description="ANK" evidence="1">
    <location>
        <begin position="108"/>
        <end position="140"/>
    </location>
</feature>
<gene>
    <name evidence="3" type="primary">PLEST009271</name>
    <name evidence="3" type="ORF">PLESTB_001205500</name>
</gene>
<feature type="compositionally biased region" description="Low complexity" evidence="2">
    <location>
        <begin position="619"/>
        <end position="629"/>
    </location>
</feature>
<keyword evidence="4" id="KW-1185">Reference proteome</keyword>
<accession>A0A9W6BS72</accession>
<dbReference type="OrthoDB" id="544986at2759"/>
<dbReference type="InterPro" id="IPR002110">
    <property type="entry name" value="Ankyrin_rpt"/>
</dbReference>
<feature type="region of interest" description="Disordered" evidence="2">
    <location>
        <begin position="165"/>
        <end position="197"/>
    </location>
</feature>
<comment type="caution">
    <text evidence="3">The sequence shown here is derived from an EMBL/GenBank/DDBJ whole genome shotgun (WGS) entry which is preliminary data.</text>
</comment>
<feature type="repeat" description="ANK" evidence="1">
    <location>
        <begin position="75"/>
        <end position="107"/>
    </location>
</feature>
<organism evidence="3 4">
    <name type="scientific">Pleodorina starrii</name>
    <dbReference type="NCBI Taxonomy" id="330485"/>
    <lineage>
        <taxon>Eukaryota</taxon>
        <taxon>Viridiplantae</taxon>
        <taxon>Chlorophyta</taxon>
        <taxon>core chlorophytes</taxon>
        <taxon>Chlorophyceae</taxon>
        <taxon>CS clade</taxon>
        <taxon>Chlamydomonadales</taxon>
        <taxon>Volvocaceae</taxon>
        <taxon>Pleodorina</taxon>
    </lineage>
</organism>
<feature type="compositionally biased region" description="Acidic residues" evidence="2">
    <location>
        <begin position="605"/>
        <end position="618"/>
    </location>
</feature>
<dbReference type="PANTHER" id="PTHR46224">
    <property type="entry name" value="ANKYRIN REPEAT FAMILY PROTEIN"/>
    <property type="match status" value="1"/>
</dbReference>
<dbReference type="SMART" id="SM00248">
    <property type="entry name" value="ANK"/>
    <property type="match status" value="4"/>
</dbReference>
<dbReference type="Gene3D" id="1.25.40.20">
    <property type="entry name" value="Ankyrin repeat-containing domain"/>
    <property type="match status" value="2"/>
</dbReference>
<dbReference type="AlphaFoldDB" id="A0A9W6BS72"/>
<dbReference type="EMBL" id="BRXU01000018">
    <property type="protein sequence ID" value="GLC57264.1"/>
    <property type="molecule type" value="Genomic_DNA"/>
</dbReference>
<evidence type="ECO:0000313" key="4">
    <source>
        <dbReference type="Proteomes" id="UP001165080"/>
    </source>
</evidence>
<protein>
    <submittedName>
        <fullName evidence="3">Uncharacterized protein</fullName>
    </submittedName>
</protein>
<dbReference type="SUPFAM" id="SSF48403">
    <property type="entry name" value="Ankyrin repeat"/>
    <property type="match status" value="1"/>
</dbReference>
<proteinExistence type="predicted"/>
<dbReference type="InterPro" id="IPR036770">
    <property type="entry name" value="Ankyrin_rpt-contain_sf"/>
</dbReference>
<dbReference type="PANTHER" id="PTHR46224:SF6">
    <property type="entry name" value="ANKYRIN REPEAT FAMILY PROTEIN"/>
    <property type="match status" value="1"/>
</dbReference>
<evidence type="ECO:0000313" key="3">
    <source>
        <dbReference type="EMBL" id="GLC57264.1"/>
    </source>
</evidence>
<dbReference type="InterPro" id="IPR051616">
    <property type="entry name" value="Cul2-RING_E3_ligase_SR"/>
</dbReference>
<dbReference type="Proteomes" id="UP001165080">
    <property type="component" value="Unassembled WGS sequence"/>
</dbReference>
<dbReference type="PROSITE" id="PS50088">
    <property type="entry name" value="ANK_REPEAT"/>
    <property type="match status" value="2"/>
</dbReference>
<name>A0A9W6BS72_9CHLO</name>
<dbReference type="PROSITE" id="PS50297">
    <property type="entry name" value="ANK_REP_REGION"/>
    <property type="match status" value="2"/>
</dbReference>
<keyword evidence="1" id="KW-0040">ANK repeat</keyword>
<feature type="region of interest" description="Disordered" evidence="2">
    <location>
        <begin position="585"/>
        <end position="649"/>
    </location>
</feature>
<dbReference type="Pfam" id="PF12796">
    <property type="entry name" value="Ank_2"/>
    <property type="match status" value="1"/>
</dbReference>
<evidence type="ECO:0000256" key="2">
    <source>
        <dbReference type="SAM" id="MobiDB-lite"/>
    </source>
</evidence>
<feature type="compositionally biased region" description="Low complexity" evidence="2">
    <location>
        <begin position="178"/>
        <end position="195"/>
    </location>
</feature>
<sequence length="689" mass="71641">MALVSSHATSFGQRFVADVGRCGLSSDYQQRLVSTAEAAVQAGHRLLGAAAHGDVTSAARCVADGADPNFEDPANGETGLHRAAQRNQAALVEVLASLGADMDRPDRAGRTPLYVAASRGFIDTVSKLLSHGASLFPPETRSLPSSRRPCSTSCSCSGTCRCAPSAGPSTRPSHHNPTDPSSSSPTTDPTHIISPGDDDEEAALLALRATCPLAAAAAAARWPLVAALLAALPPDFPARPPALRSLRFLVWALASHRAFPPAVIAAVPPRLPPCVLDAVRPAHLASTPLVLATGNDQQQLMQWLLARGADPELGAPLLLCAGRFCRGSRTCCVSTLLRRGAAPHVAWADQPSDSPLALAAAGDCFSHVHVLVAFGADVGGEAARVRQALYAPAAWEEHLDGLMEQCGGSLAAAAGPGAEALLCPCGQQHARWPGLWPQDGEAVVAEVELEEEEVEEEREAGAGGNSCHNRTPADDAWYRRHCAQMEQLQDGTELAECRKAVDELWRYGCSAVVSELGGAPSAPYSLLPQRVLAAMQDVAGGWLAAAARCRAQRQLRADLYDKAVAAGRALLDRKRVAALAALSGAGRGGGAGSAAAPSCSNERKDDEDDEEEKVEEEQAAGSSGAGSVEAQERQPRQGRSLRPSSEGGGLVGELRMEILALAGLAPPGVEPRALSRPARAACGCQGCRG</sequence>
<evidence type="ECO:0000256" key="1">
    <source>
        <dbReference type="PROSITE-ProRule" id="PRU00023"/>
    </source>
</evidence>
<reference evidence="3 4" key="1">
    <citation type="journal article" date="2023" name="Commun. Biol.">
        <title>Reorganization of the ancestral sex-determining regions during the evolution of trioecy in Pleodorina starrii.</title>
        <authorList>
            <person name="Takahashi K."/>
            <person name="Suzuki S."/>
            <person name="Kawai-Toyooka H."/>
            <person name="Yamamoto K."/>
            <person name="Hamaji T."/>
            <person name="Ootsuki R."/>
            <person name="Yamaguchi H."/>
            <person name="Kawachi M."/>
            <person name="Higashiyama T."/>
            <person name="Nozaki H."/>
        </authorList>
    </citation>
    <scope>NUCLEOTIDE SEQUENCE [LARGE SCALE GENOMIC DNA]</scope>
    <source>
        <strain evidence="3 4">NIES-4479</strain>
    </source>
</reference>